<dbReference type="PROSITE" id="PS01096">
    <property type="entry name" value="PPIC_PPIASE_1"/>
    <property type="match status" value="1"/>
</dbReference>
<dbReference type="HAMAP" id="MF_01183">
    <property type="entry name" value="Chaperone_SurA"/>
    <property type="match status" value="1"/>
</dbReference>
<dbReference type="InterPro" id="IPR050280">
    <property type="entry name" value="OMP_Chaperone_SurA"/>
</dbReference>
<feature type="region of interest" description="Disordered" evidence="8">
    <location>
        <begin position="41"/>
        <end position="62"/>
    </location>
</feature>
<dbReference type="InterPro" id="IPR015391">
    <property type="entry name" value="SurA_N"/>
</dbReference>
<gene>
    <name evidence="7" type="primary">surA</name>
    <name evidence="10" type="ORF">SAMN02745117_00769</name>
</gene>
<evidence type="ECO:0000256" key="5">
    <source>
        <dbReference type="ARBA" id="ARBA00023186"/>
    </source>
</evidence>
<dbReference type="GO" id="GO:0051082">
    <property type="term" value="F:unfolded protein binding"/>
    <property type="evidence" value="ECO:0007669"/>
    <property type="project" value="UniProtKB-UniRule"/>
</dbReference>
<dbReference type="GO" id="GO:0042277">
    <property type="term" value="F:peptide binding"/>
    <property type="evidence" value="ECO:0007669"/>
    <property type="project" value="InterPro"/>
</dbReference>
<dbReference type="EC" id="5.2.1.8" evidence="7"/>
<keyword evidence="4 7" id="KW-0697">Rotamase</keyword>
<dbReference type="InterPro" id="IPR023034">
    <property type="entry name" value="PPIase_SurA"/>
</dbReference>
<protein>
    <recommendedName>
        <fullName evidence="7">Chaperone SurA</fullName>
    </recommendedName>
    <alternativeName>
        <fullName evidence="7">Peptidyl-prolyl cis-trans isomerase SurA</fullName>
        <shortName evidence="7">PPIase SurA</shortName>
        <ecNumber evidence="7">5.2.1.8</ecNumber>
    </alternativeName>
    <alternativeName>
        <fullName evidence="7">Rotamase SurA</fullName>
    </alternativeName>
</protein>
<dbReference type="GO" id="GO:0003755">
    <property type="term" value="F:peptidyl-prolyl cis-trans isomerase activity"/>
    <property type="evidence" value="ECO:0007669"/>
    <property type="project" value="UniProtKB-UniRule"/>
</dbReference>
<dbReference type="PROSITE" id="PS50198">
    <property type="entry name" value="PPIC_PPIASE_2"/>
    <property type="match status" value="2"/>
</dbReference>
<dbReference type="InterPro" id="IPR046357">
    <property type="entry name" value="PPIase_dom_sf"/>
</dbReference>
<keyword evidence="5 7" id="KW-0143">Chaperone</keyword>
<accession>A0A1M4VZM8</accession>
<keyword evidence="3 7" id="KW-0574">Periplasm</keyword>
<dbReference type="STRING" id="1122156.SAMN02745117_00769"/>
<dbReference type="Proteomes" id="UP000184327">
    <property type="component" value="Unassembled WGS sequence"/>
</dbReference>
<dbReference type="AlphaFoldDB" id="A0A1M4VZM8"/>
<evidence type="ECO:0000256" key="4">
    <source>
        <dbReference type="ARBA" id="ARBA00023110"/>
    </source>
</evidence>
<comment type="catalytic activity">
    <reaction evidence="7">
        <text>[protein]-peptidylproline (omega=180) = [protein]-peptidylproline (omega=0)</text>
        <dbReference type="Rhea" id="RHEA:16237"/>
        <dbReference type="Rhea" id="RHEA-COMP:10747"/>
        <dbReference type="Rhea" id="RHEA-COMP:10748"/>
        <dbReference type="ChEBI" id="CHEBI:83833"/>
        <dbReference type="ChEBI" id="CHEBI:83834"/>
        <dbReference type="EC" id="5.2.1.8"/>
    </reaction>
</comment>
<evidence type="ECO:0000259" key="9">
    <source>
        <dbReference type="PROSITE" id="PS50198"/>
    </source>
</evidence>
<keyword evidence="1 7" id="KW-0732">Signal</keyword>
<dbReference type="InterPro" id="IPR023058">
    <property type="entry name" value="PPIase_PpiC_CS"/>
</dbReference>
<evidence type="ECO:0000313" key="11">
    <source>
        <dbReference type="Proteomes" id="UP000184327"/>
    </source>
</evidence>
<reference evidence="10 11" key="1">
    <citation type="submission" date="2016-11" db="EMBL/GenBank/DDBJ databases">
        <authorList>
            <person name="Jaros S."/>
            <person name="Januszkiewicz K."/>
            <person name="Wedrychowicz H."/>
        </authorList>
    </citation>
    <scope>NUCLEOTIDE SEQUENCE [LARGE SCALE GENOMIC DNA]</scope>
    <source>
        <strain evidence="10 11">DSM 16112</strain>
    </source>
</reference>
<evidence type="ECO:0000313" key="10">
    <source>
        <dbReference type="EMBL" id="SHE74355.1"/>
    </source>
</evidence>
<dbReference type="GO" id="GO:0030288">
    <property type="term" value="C:outer membrane-bounded periplasmic space"/>
    <property type="evidence" value="ECO:0007669"/>
    <property type="project" value="InterPro"/>
</dbReference>
<dbReference type="GO" id="GO:0043165">
    <property type="term" value="P:Gram-negative-bacterium-type cell outer membrane assembly"/>
    <property type="evidence" value="ECO:0007669"/>
    <property type="project" value="InterPro"/>
</dbReference>
<feature type="domain" description="PpiC" evidence="9">
    <location>
        <begin position="219"/>
        <end position="320"/>
    </location>
</feature>
<keyword evidence="2 7" id="KW-0677">Repeat</keyword>
<dbReference type="OrthoDB" id="14196at2"/>
<comment type="subcellular location">
    <subcellularLocation>
        <location evidence="7">Periplasm</location>
    </subcellularLocation>
    <text evidence="7">Is capable of associating with the outer membrane.</text>
</comment>
<dbReference type="Gene3D" id="1.10.4030.10">
    <property type="entry name" value="Porin chaperone SurA, peptide-binding domain"/>
    <property type="match status" value="1"/>
</dbReference>
<organism evidence="10 11">
    <name type="scientific">Lampropedia hyalina DSM 16112</name>
    <dbReference type="NCBI Taxonomy" id="1122156"/>
    <lineage>
        <taxon>Bacteria</taxon>
        <taxon>Pseudomonadati</taxon>
        <taxon>Pseudomonadota</taxon>
        <taxon>Betaproteobacteria</taxon>
        <taxon>Burkholderiales</taxon>
        <taxon>Comamonadaceae</taxon>
        <taxon>Lampropedia</taxon>
    </lineage>
</organism>
<dbReference type="SUPFAM" id="SSF54534">
    <property type="entry name" value="FKBP-like"/>
    <property type="match status" value="2"/>
</dbReference>
<dbReference type="EMBL" id="FQUZ01000006">
    <property type="protein sequence ID" value="SHE74355.1"/>
    <property type="molecule type" value="Genomic_DNA"/>
</dbReference>
<dbReference type="PANTHER" id="PTHR47637:SF1">
    <property type="entry name" value="CHAPERONE SURA"/>
    <property type="match status" value="1"/>
</dbReference>
<evidence type="ECO:0000256" key="7">
    <source>
        <dbReference type="HAMAP-Rule" id="MF_01183"/>
    </source>
</evidence>
<dbReference type="GO" id="GO:0006457">
    <property type="term" value="P:protein folding"/>
    <property type="evidence" value="ECO:0007669"/>
    <property type="project" value="UniProtKB-UniRule"/>
</dbReference>
<dbReference type="Pfam" id="PF00639">
    <property type="entry name" value="Rotamase"/>
    <property type="match status" value="2"/>
</dbReference>
<dbReference type="GO" id="GO:0050821">
    <property type="term" value="P:protein stabilization"/>
    <property type="evidence" value="ECO:0007669"/>
    <property type="project" value="InterPro"/>
</dbReference>
<dbReference type="PANTHER" id="PTHR47637">
    <property type="entry name" value="CHAPERONE SURA"/>
    <property type="match status" value="1"/>
</dbReference>
<evidence type="ECO:0000256" key="8">
    <source>
        <dbReference type="SAM" id="MobiDB-lite"/>
    </source>
</evidence>
<dbReference type="InterPro" id="IPR027304">
    <property type="entry name" value="Trigger_fact/SurA_dom_sf"/>
</dbReference>
<comment type="function">
    <text evidence="7">Chaperone involved in the correct folding and assembly of outer membrane proteins. Recognizes specific patterns of aromatic residues and the orientation of their side chains, which are found more frequently in integral outer membrane proteins. May act in both early periplasmic and late outer membrane-associated steps of protein maturation.</text>
</comment>
<sequence length="477" mass="52819">MQHTLRHTLSPLVVTLGLAIPLLSQPLHAQGLRLTDAPATATRNAPQPREGGLATAARNAAAASQRNTQQADFIVALVNSEPITQHEVQTRKQRALAFLQAQGYSIPDDSVLQREAIDTLIAERLQLQEARDTGTTIDDFTLDQAEQNVAQQNGASIADMYKELAAEGIDRDSFRTQLRNQLVLMRIRERAVDARVRVSDQELDQHLRDNPLPGGSNVPDRLNLGHILVTVPENPSASEEAHLREKITEAARRLERGEDFAAVAAQYSEATEASKGGELGMRAIDQYPELFVQSVAGRDVGALVGPVRSGAGFHLLKVLEREQGQKDVIAQNHARHILISPSSGMDERAATQRLQEIRKRVVQGSEDFAMLAREYSQDKGSAPDGGDLGWSSPGQFVPEFEEVLATLKPGEVSAPIVSRFGMHLIQLLERRHIPMTQQHRREMVREQVREKKAEKAFGDWITQLRSRAYIEIRDGQS</sequence>
<evidence type="ECO:0000256" key="6">
    <source>
        <dbReference type="ARBA" id="ARBA00023235"/>
    </source>
</evidence>
<dbReference type="Gene3D" id="3.10.50.40">
    <property type="match status" value="2"/>
</dbReference>
<dbReference type="Pfam" id="PF09312">
    <property type="entry name" value="SurA_N"/>
    <property type="match status" value="1"/>
</dbReference>
<evidence type="ECO:0000256" key="3">
    <source>
        <dbReference type="ARBA" id="ARBA00022764"/>
    </source>
</evidence>
<evidence type="ECO:0000256" key="2">
    <source>
        <dbReference type="ARBA" id="ARBA00022737"/>
    </source>
</evidence>
<evidence type="ECO:0000256" key="1">
    <source>
        <dbReference type="ARBA" id="ARBA00022729"/>
    </source>
</evidence>
<comment type="domain">
    <text evidence="7">The PPIase activity resides only in the second parvulin domain. The N-terminal region and the C-terminal tail are necessary and sufficient for the chaperone activity of SurA. The PPIase activity is dispensable for SurA to function as a chaperone. The N-terminal region and the C-terminal tail are also required for porin recognition.</text>
</comment>
<keyword evidence="11" id="KW-1185">Reference proteome</keyword>
<proteinExistence type="inferred from homology"/>
<keyword evidence="6 7" id="KW-0413">Isomerase</keyword>
<dbReference type="RefSeq" id="WP_073354824.1">
    <property type="nucleotide sequence ID" value="NZ_FQUZ01000006.1"/>
</dbReference>
<dbReference type="SUPFAM" id="SSF109998">
    <property type="entry name" value="Triger factor/SurA peptide-binding domain-like"/>
    <property type="match status" value="1"/>
</dbReference>
<dbReference type="InterPro" id="IPR000297">
    <property type="entry name" value="PPIase_PpiC"/>
</dbReference>
<feature type="domain" description="PpiC" evidence="9">
    <location>
        <begin position="329"/>
        <end position="429"/>
    </location>
</feature>
<name>A0A1M4VZM8_9BURK</name>